<protein>
    <submittedName>
        <fullName evidence="1">Uncharacterized protein</fullName>
    </submittedName>
</protein>
<organism evidence="1 2">
    <name type="scientific">Popillia japonica</name>
    <name type="common">Japanese beetle</name>
    <dbReference type="NCBI Taxonomy" id="7064"/>
    <lineage>
        <taxon>Eukaryota</taxon>
        <taxon>Metazoa</taxon>
        <taxon>Ecdysozoa</taxon>
        <taxon>Arthropoda</taxon>
        <taxon>Hexapoda</taxon>
        <taxon>Insecta</taxon>
        <taxon>Pterygota</taxon>
        <taxon>Neoptera</taxon>
        <taxon>Endopterygota</taxon>
        <taxon>Coleoptera</taxon>
        <taxon>Polyphaga</taxon>
        <taxon>Scarabaeiformia</taxon>
        <taxon>Scarabaeidae</taxon>
        <taxon>Rutelinae</taxon>
        <taxon>Popillia</taxon>
    </lineage>
</organism>
<dbReference type="EMBL" id="JASPKY010000716">
    <property type="protein sequence ID" value="KAK9686292.1"/>
    <property type="molecule type" value="Genomic_DNA"/>
</dbReference>
<gene>
    <name evidence="1" type="ORF">QE152_g37296</name>
</gene>
<evidence type="ECO:0000313" key="2">
    <source>
        <dbReference type="Proteomes" id="UP001458880"/>
    </source>
</evidence>
<accession>A0AAW1IAN0</accession>
<keyword evidence="2" id="KW-1185">Reference proteome</keyword>
<reference evidence="1 2" key="1">
    <citation type="journal article" date="2024" name="BMC Genomics">
        <title>De novo assembly and annotation of Popillia japonica's genome with initial clues to its potential as an invasive pest.</title>
        <authorList>
            <person name="Cucini C."/>
            <person name="Boschi S."/>
            <person name="Funari R."/>
            <person name="Cardaioli E."/>
            <person name="Iannotti N."/>
            <person name="Marturano G."/>
            <person name="Paoli F."/>
            <person name="Bruttini M."/>
            <person name="Carapelli A."/>
            <person name="Frati F."/>
            <person name="Nardi F."/>
        </authorList>
    </citation>
    <scope>NUCLEOTIDE SEQUENCE [LARGE SCALE GENOMIC DNA]</scope>
    <source>
        <strain evidence="1">DMR45628</strain>
    </source>
</reference>
<evidence type="ECO:0000313" key="1">
    <source>
        <dbReference type="EMBL" id="KAK9686292.1"/>
    </source>
</evidence>
<dbReference type="Proteomes" id="UP001458880">
    <property type="component" value="Unassembled WGS sequence"/>
</dbReference>
<name>A0AAW1IAN0_POPJA</name>
<comment type="caution">
    <text evidence="1">The sequence shown here is derived from an EMBL/GenBank/DDBJ whole genome shotgun (WGS) entry which is preliminary data.</text>
</comment>
<dbReference type="AlphaFoldDB" id="A0AAW1IAN0"/>
<sequence length="93" mass="10765">MKIAELEALGRDELYILLEDFPSGDESDIKDESENEDEGVLDQPFDINAMDIIAGENYRIAEDDDWDSKDEILLINTQADLIRENKEKYYMDS</sequence>
<proteinExistence type="predicted"/>